<dbReference type="AlphaFoldDB" id="A0A261Y098"/>
<evidence type="ECO:0000313" key="3">
    <source>
        <dbReference type="Proteomes" id="UP000242875"/>
    </source>
</evidence>
<dbReference type="EMBL" id="MVBO01000056">
    <property type="protein sequence ID" value="OZJ04045.1"/>
    <property type="molecule type" value="Genomic_DNA"/>
</dbReference>
<reference evidence="2 3" key="1">
    <citation type="journal article" date="2017" name="Mycologia">
        <title>Bifiguratus adelaidae, gen. et sp. nov., a new member of Mucoromycotina in endophytic and soil-dwelling habitats.</title>
        <authorList>
            <person name="Torres-Cruz T.J."/>
            <person name="Billingsley Tobias T.L."/>
            <person name="Almatruk M."/>
            <person name="Hesse C."/>
            <person name="Kuske C.R."/>
            <person name="Desiro A."/>
            <person name="Benucci G.M."/>
            <person name="Bonito G."/>
            <person name="Stajich J.E."/>
            <person name="Dunlap C."/>
            <person name="Arnold A.E."/>
            <person name="Porras-Alfaro A."/>
        </authorList>
    </citation>
    <scope>NUCLEOTIDE SEQUENCE [LARGE SCALE GENOMIC DNA]</scope>
    <source>
        <strain evidence="2 3">AZ0501</strain>
    </source>
</reference>
<sequence>MSIQLPADPPPNYDALYSAGPSTQAVPLRTTATTLAPNDPLLPLFTTPPPSPSLRPGTIVRYACTGLSIFVLLLYIVLLVVFSIMGSEYEFHRHSGIRLDDDYYKRLVGELD</sequence>
<dbReference type="Proteomes" id="UP000242875">
    <property type="component" value="Unassembled WGS sequence"/>
</dbReference>
<evidence type="ECO:0000256" key="1">
    <source>
        <dbReference type="SAM" id="Phobius"/>
    </source>
</evidence>
<protein>
    <submittedName>
        <fullName evidence="2">Uncharacterized protein</fullName>
    </submittedName>
</protein>
<comment type="caution">
    <text evidence="2">The sequence shown here is derived from an EMBL/GenBank/DDBJ whole genome shotgun (WGS) entry which is preliminary data.</text>
</comment>
<organism evidence="2 3">
    <name type="scientific">Bifiguratus adelaidae</name>
    <dbReference type="NCBI Taxonomy" id="1938954"/>
    <lineage>
        <taxon>Eukaryota</taxon>
        <taxon>Fungi</taxon>
        <taxon>Fungi incertae sedis</taxon>
        <taxon>Mucoromycota</taxon>
        <taxon>Mucoromycotina</taxon>
        <taxon>Endogonomycetes</taxon>
        <taxon>Endogonales</taxon>
        <taxon>Endogonales incertae sedis</taxon>
        <taxon>Bifiguratus</taxon>
    </lineage>
</organism>
<accession>A0A261Y098</accession>
<keyword evidence="1" id="KW-1133">Transmembrane helix</keyword>
<name>A0A261Y098_9FUNG</name>
<feature type="transmembrane region" description="Helical" evidence="1">
    <location>
        <begin position="59"/>
        <end position="85"/>
    </location>
</feature>
<keyword evidence="1" id="KW-0472">Membrane</keyword>
<evidence type="ECO:0000313" key="2">
    <source>
        <dbReference type="EMBL" id="OZJ04045.1"/>
    </source>
</evidence>
<keyword evidence="3" id="KW-1185">Reference proteome</keyword>
<keyword evidence="1" id="KW-0812">Transmembrane</keyword>
<gene>
    <name evidence="2" type="ORF">BZG36_03555</name>
</gene>
<proteinExistence type="predicted"/>